<proteinExistence type="predicted"/>
<dbReference type="OrthoDB" id="9913112at2"/>
<protein>
    <submittedName>
        <fullName evidence="1">Uncharacterized protein</fullName>
    </submittedName>
</protein>
<dbReference type="EMBL" id="AP012057">
    <property type="protein sequence ID" value="BAN01366.1"/>
    <property type="molecule type" value="Genomic_DNA"/>
</dbReference>
<name>A0A6C7EBH6_ILUCY</name>
<dbReference type="PROSITE" id="PS51257">
    <property type="entry name" value="PROKAR_LIPOPROTEIN"/>
    <property type="match status" value="1"/>
</dbReference>
<sequence length="274" mass="28809">MKLRRPFAMAAVLVSMATACSSSDDQRGVENGTEVDAAVETAVTEATDTGGPDTAVFTETDDLGPVPPQPPGDVAVSDSVLEPIEPVSETGVPGIDSDDEFCRSWSEFAGSYQALTFGWAIQGGEAAARLEVVATDVLSRAVAAMGEHLPAAIESDRQALTVDLPTPLLRRAERARALLADAGVDEPTIVALGDMWLAAVTEAGLESETLAVTIDDPALDEMVDEAARALLEQLPPIIEDPSLIVDVDISATENHLFENCPDRGVLSGNDRIDQ</sequence>
<gene>
    <name evidence="1" type="ORF">YM304_10520</name>
</gene>
<evidence type="ECO:0000313" key="2">
    <source>
        <dbReference type="Proteomes" id="UP000011863"/>
    </source>
</evidence>
<dbReference type="RefSeq" id="WP_015440613.1">
    <property type="nucleotide sequence ID" value="NC_020520.1"/>
</dbReference>
<reference evidence="1 2" key="1">
    <citation type="journal article" date="2013" name="Int. J. Syst. Evol. Microbiol.">
        <title>Ilumatobacter nonamiense sp. nov. and Ilumatobacter coccineum sp. nov., isolated from seashore sand.</title>
        <authorList>
            <person name="Matsumoto A."/>
            <person name="Kasai H."/>
            <person name="Matsuo Y."/>
            <person name="Shizuri Y."/>
            <person name="Ichikawa N."/>
            <person name="Fujita N."/>
            <person name="Omura S."/>
            <person name="Takahashi Y."/>
        </authorList>
    </citation>
    <scope>NUCLEOTIDE SEQUENCE [LARGE SCALE GENOMIC DNA]</scope>
    <source>
        <strain evidence="2">NBRC 103263 / KCTC 29153 / YM16-304</strain>
    </source>
</reference>
<dbReference type="KEGG" id="aym:YM304_10520"/>
<accession>A0A6C7EBH6</accession>
<dbReference type="Proteomes" id="UP000011863">
    <property type="component" value="Chromosome"/>
</dbReference>
<organism evidence="1 2">
    <name type="scientific">Ilumatobacter coccineus (strain NBRC 103263 / KCTC 29153 / YM16-304)</name>
    <dbReference type="NCBI Taxonomy" id="1313172"/>
    <lineage>
        <taxon>Bacteria</taxon>
        <taxon>Bacillati</taxon>
        <taxon>Actinomycetota</taxon>
        <taxon>Acidimicrobiia</taxon>
        <taxon>Acidimicrobiales</taxon>
        <taxon>Ilumatobacteraceae</taxon>
        <taxon>Ilumatobacter</taxon>
    </lineage>
</organism>
<keyword evidence="2" id="KW-1185">Reference proteome</keyword>
<dbReference type="AlphaFoldDB" id="A0A6C7EBH6"/>
<evidence type="ECO:0000313" key="1">
    <source>
        <dbReference type="EMBL" id="BAN01366.1"/>
    </source>
</evidence>